<dbReference type="GO" id="GO:0005524">
    <property type="term" value="F:ATP binding"/>
    <property type="evidence" value="ECO:0007669"/>
    <property type="project" value="UniProtKB-KW"/>
</dbReference>
<dbReference type="GO" id="GO:0005739">
    <property type="term" value="C:mitochondrion"/>
    <property type="evidence" value="ECO:0007669"/>
    <property type="project" value="TreeGrafter"/>
</dbReference>
<accession>A0A3P6T293</accession>
<dbReference type="InterPro" id="IPR003604">
    <property type="entry name" value="Matrin/U1-like-C_Znf_C2H2"/>
</dbReference>
<dbReference type="Gene3D" id="1.10.20.140">
    <property type="match status" value="1"/>
</dbReference>
<protein>
    <recommendedName>
        <fullName evidence="6">C2H2-type domain-containing protein</fullName>
    </recommendedName>
</protein>
<evidence type="ECO:0000256" key="2">
    <source>
        <dbReference type="ARBA" id="ARBA00022679"/>
    </source>
</evidence>
<name>A0A3P6T293_LITSI</name>
<dbReference type="GO" id="GO:0003676">
    <property type="term" value="F:nucleic acid binding"/>
    <property type="evidence" value="ECO:0007669"/>
    <property type="project" value="InterPro"/>
</dbReference>
<dbReference type="GO" id="GO:0008270">
    <property type="term" value="F:zinc ion binding"/>
    <property type="evidence" value="ECO:0007669"/>
    <property type="project" value="InterPro"/>
</dbReference>
<dbReference type="SUPFAM" id="SSF57667">
    <property type="entry name" value="beta-beta-alpha zinc fingers"/>
    <property type="match status" value="1"/>
</dbReference>
<dbReference type="InterPro" id="IPR036236">
    <property type="entry name" value="Znf_C2H2_sf"/>
</dbReference>
<dbReference type="Pfam" id="PF12874">
    <property type="entry name" value="zf-met"/>
    <property type="match status" value="1"/>
</dbReference>
<dbReference type="PROSITE" id="PS00028">
    <property type="entry name" value="ZINC_FINGER_C2H2_1"/>
    <property type="match status" value="1"/>
</dbReference>
<keyword evidence="2 5" id="KW-0808">Transferase</keyword>
<dbReference type="STRING" id="42156.A0A3P6T293"/>
<dbReference type="InterPro" id="IPR027417">
    <property type="entry name" value="P-loop_NTPase"/>
</dbReference>
<dbReference type="InterPro" id="IPR039657">
    <property type="entry name" value="Dimethylallyltransferase"/>
</dbReference>
<dbReference type="EMBL" id="UYRX01000200">
    <property type="protein sequence ID" value="VDK77259.1"/>
    <property type="molecule type" value="Genomic_DNA"/>
</dbReference>
<evidence type="ECO:0000256" key="4">
    <source>
        <dbReference type="ARBA" id="ARBA00022840"/>
    </source>
</evidence>
<dbReference type="InterPro" id="IPR018022">
    <property type="entry name" value="IPT"/>
</dbReference>
<dbReference type="PANTHER" id="PTHR11088">
    <property type="entry name" value="TRNA DIMETHYLALLYLTRANSFERASE"/>
    <property type="match status" value="1"/>
</dbReference>
<evidence type="ECO:0000259" key="6">
    <source>
        <dbReference type="PROSITE" id="PS00028"/>
    </source>
</evidence>
<dbReference type="OrthoDB" id="775260at2759"/>
<dbReference type="AlphaFoldDB" id="A0A3P6T293"/>
<dbReference type="GO" id="GO:0006400">
    <property type="term" value="P:tRNA modification"/>
    <property type="evidence" value="ECO:0007669"/>
    <property type="project" value="TreeGrafter"/>
</dbReference>
<dbReference type="Gene3D" id="3.30.160.60">
    <property type="entry name" value="Classic Zinc Finger"/>
    <property type="match status" value="1"/>
</dbReference>
<reference evidence="7 8" key="1">
    <citation type="submission" date="2018-08" db="EMBL/GenBank/DDBJ databases">
        <authorList>
            <person name="Laetsch R D."/>
            <person name="Stevens L."/>
            <person name="Kumar S."/>
            <person name="Blaxter L. M."/>
        </authorList>
    </citation>
    <scope>NUCLEOTIDE SEQUENCE [LARGE SCALE GENOMIC DNA]</scope>
</reference>
<keyword evidence="8" id="KW-1185">Reference proteome</keyword>
<keyword evidence="4 5" id="KW-0067">ATP-binding</keyword>
<evidence type="ECO:0000313" key="8">
    <source>
        <dbReference type="Proteomes" id="UP000277928"/>
    </source>
</evidence>
<evidence type="ECO:0000256" key="5">
    <source>
        <dbReference type="RuleBase" id="RU003785"/>
    </source>
</evidence>
<proteinExistence type="inferred from homology"/>
<gene>
    <name evidence="7" type="ORF">NLS_LOCUS3591</name>
</gene>
<evidence type="ECO:0000313" key="7">
    <source>
        <dbReference type="EMBL" id="VDK77259.1"/>
    </source>
</evidence>
<dbReference type="SUPFAM" id="SSF52540">
    <property type="entry name" value="P-loop containing nucleoside triphosphate hydrolases"/>
    <property type="match status" value="2"/>
</dbReference>
<dbReference type="OMA" id="WGLHLKS"/>
<dbReference type="Gene3D" id="3.40.50.300">
    <property type="entry name" value="P-loop containing nucleotide triphosphate hydrolases"/>
    <property type="match status" value="1"/>
</dbReference>
<dbReference type="Proteomes" id="UP000277928">
    <property type="component" value="Unassembled WGS sequence"/>
</dbReference>
<dbReference type="PANTHER" id="PTHR11088:SF89">
    <property type="entry name" value="TRNA DIMETHYLALLYLTRANSFERASE"/>
    <property type="match status" value="1"/>
</dbReference>
<dbReference type="NCBIfam" id="TIGR00174">
    <property type="entry name" value="miaA"/>
    <property type="match status" value="1"/>
</dbReference>
<dbReference type="InterPro" id="IPR013087">
    <property type="entry name" value="Znf_C2H2_type"/>
</dbReference>
<dbReference type="SMART" id="SM00451">
    <property type="entry name" value="ZnF_U1"/>
    <property type="match status" value="1"/>
</dbReference>
<dbReference type="HAMAP" id="MF_00185">
    <property type="entry name" value="IPP_trans"/>
    <property type="match status" value="1"/>
</dbReference>
<evidence type="ECO:0000256" key="3">
    <source>
        <dbReference type="ARBA" id="ARBA00022741"/>
    </source>
</evidence>
<organism evidence="7 8">
    <name type="scientific">Litomosoides sigmodontis</name>
    <name type="common">Filarial nematode worm</name>
    <dbReference type="NCBI Taxonomy" id="42156"/>
    <lineage>
        <taxon>Eukaryota</taxon>
        <taxon>Metazoa</taxon>
        <taxon>Ecdysozoa</taxon>
        <taxon>Nematoda</taxon>
        <taxon>Chromadorea</taxon>
        <taxon>Rhabditida</taxon>
        <taxon>Spirurina</taxon>
        <taxon>Spiruromorpha</taxon>
        <taxon>Filarioidea</taxon>
        <taxon>Onchocercidae</taxon>
        <taxon>Litomosoides</taxon>
    </lineage>
</organism>
<evidence type="ECO:0000256" key="1">
    <source>
        <dbReference type="ARBA" id="ARBA00005842"/>
    </source>
</evidence>
<feature type="domain" description="C2H2-type" evidence="6">
    <location>
        <begin position="472"/>
        <end position="494"/>
    </location>
</feature>
<keyword evidence="3 5" id="KW-0547">Nucleotide-binding</keyword>
<comment type="similarity">
    <text evidence="1 5">Belongs to the IPP transferase family.</text>
</comment>
<dbReference type="GO" id="GO:0052381">
    <property type="term" value="F:tRNA dimethylallyltransferase activity"/>
    <property type="evidence" value="ECO:0007669"/>
    <property type="project" value="InterPro"/>
</dbReference>
<sequence>MLATEFHILLLKEPKNEYCKVLLTTFGMYILIHYPCLLLRWMKVVIQSEIHFCRGNPCRYYHGRNWQMKEMFTDQLRIVKSIFQKLWFRAGDCRLALSQAQMLKKKPLIIIVGCTGTGKSDLGIAVAKNFSGEVISADSMQVYKGLDIATNKVSEEDMDGVTHHMMSFVEPSTSTYNVHQFTNKVLPLLEDLWDAGKLPVIVGGTGYYIEGILFKENLIPTNTFDARNDFENLSDDEVYELLKHLDFESAMQVHRNNRFRVIRALQIYYATGQCKSEHLEEQHRRIKQDGRLRFGNVLLLVLDVSKDLLEERLNKRVAKMIKKGLRKEVENFYEQYRHCLTTHGVAQSIAIKEFHDYLKLASDERYTELGDKLFNEGCEALKLHTRQYSRRQRRWIKQHLLRSNTLPSMNVVCLDTSKNFHDVVVPSALNRIDQFLNIISNDTFLKRANEARNQIITVDFDYRKLANQVYYCETCGIDVHGTVNWETHLRGKKHRRMLSNNNRHMNKSITHR</sequence>
<dbReference type="Pfam" id="PF01715">
    <property type="entry name" value="IPPT"/>
    <property type="match status" value="1"/>
</dbReference>